<protein>
    <recommendedName>
        <fullName evidence="1">DUF6788 domain-containing protein</fullName>
    </recommendedName>
</protein>
<comment type="caution">
    <text evidence="2">The sequence shown here is derived from an EMBL/GenBank/DDBJ whole genome shotgun (WGS) entry which is preliminary data.</text>
</comment>
<dbReference type="Proteomes" id="UP001489509">
    <property type="component" value="Unassembled WGS sequence"/>
</dbReference>
<dbReference type="Pfam" id="PF20586">
    <property type="entry name" value="DUF6788"/>
    <property type="match status" value="1"/>
</dbReference>
<evidence type="ECO:0000313" key="2">
    <source>
        <dbReference type="EMBL" id="MEQ2440144.1"/>
    </source>
</evidence>
<gene>
    <name evidence="2" type="ORF">WMO26_04820</name>
</gene>
<organism evidence="2 3">
    <name type="scientific">Solibaculum intestinale</name>
    <dbReference type="NCBI Taxonomy" id="3133165"/>
    <lineage>
        <taxon>Bacteria</taxon>
        <taxon>Bacillati</taxon>
        <taxon>Bacillota</taxon>
        <taxon>Clostridia</taxon>
        <taxon>Eubacteriales</taxon>
        <taxon>Oscillospiraceae</taxon>
        <taxon>Solibaculum</taxon>
    </lineage>
</organism>
<proteinExistence type="predicted"/>
<sequence length="176" mass="20070">MDNTIVMEYTKLLEKKARLQKELSVLPQGYISKKNINGKTYHYLQNRVSGKMAGIYLKKDKVDRVSEQIRLRKQYEEELPKVNTRLNELEQAARLIGHGLDRRLLLQKLGAGMDMLSAEQKGRCISFADAMNAIEGVPASEQTSKGLADWQDGKTSYLSVFEATLRRYGFKTEVQP</sequence>
<feature type="domain" description="DUF6788" evidence="1">
    <location>
        <begin position="9"/>
        <end position="66"/>
    </location>
</feature>
<dbReference type="RefSeq" id="WP_349218536.1">
    <property type="nucleotide sequence ID" value="NZ_JBBMFD010000005.1"/>
</dbReference>
<name>A0ABV1DZR8_9FIRM</name>
<dbReference type="EMBL" id="JBBMFD010000005">
    <property type="protein sequence ID" value="MEQ2440144.1"/>
    <property type="molecule type" value="Genomic_DNA"/>
</dbReference>
<evidence type="ECO:0000313" key="3">
    <source>
        <dbReference type="Proteomes" id="UP001489509"/>
    </source>
</evidence>
<keyword evidence="3" id="KW-1185">Reference proteome</keyword>
<dbReference type="InterPro" id="IPR046738">
    <property type="entry name" value="DUF6788"/>
</dbReference>
<accession>A0ABV1DZR8</accession>
<reference evidence="2 3" key="1">
    <citation type="submission" date="2024-03" db="EMBL/GenBank/DDBJ databases">
        <title>Human intestinal bacterial collection.</title>
        <authorList>
            <person name="Pauvert C."/>
            <person name="Hitch T.C.A."/>
            <person name="Clavel T."/>
        </authorList>
    </citation>
    <scope>NUCLEOTIDE SEQUENCE [LARGE SCALE GENOMIC DNA]</scope>
    <source>
        <strain evidence="2 3">CLA-JM-H44</strain>
    </source>
</reference>
<evidence type="ECO:0000259" key="1">
    <source>
        <dbReference type="Pfam" id="PF20586"/>
    </source>
</evidence>